<organism evidence="1">
    <name type="scientific">marine sediment metagenome</name>
    <dbReference type="NCBI Taxonomy" id="412755"/>
    <lineage>
        <taxon>unclassified sequences</taxon>
        <taxon>metagenomes</taxon>
        <taxon>ecological metagenomes</taxon>
    </lineage>
</organism>
<protein>
    <submittedName>
        <fullName evidence="1">Uncharacterized protein</fullName>
    </submittedName>
</protein>
<reference evidence="1" key="1">
    <citation type="journal article" date="2014" name="Front. Microbiol.">
        <title>High frequency of phylogenetically diverse reductive dehalogenase-homologous genes in deep subseafloor sedimentary metagenomes.</title>
        <authorList>
            <person name="Kawai M."/>
            <person name="Futagami T."/>
            <person name="Toyoda A."/>
            <person name="Takaki Y."/>
            <person name="Nishi S."/>
            <person name="Hori S."/>
            <person name="Arai W."/>
            <person name="Tsubouchi T."/>
            <person name="Morono Y."/>
            <person name="Uchiyama I."/>
            <person name="Ito T."/>
            <person name="Fujiyama A."/>
            <person name="Inagaki F."/>
            <person name="Takami H."/>
        </authorList>
    </citation>
    <scope>NUCLEOTIDE SEQUENCE</scope>
    <source>
        <strain evidence="1">Expedition CK06-06</strain>
    </source>
</reference>
<gene>
    <name evidence="1" type="ORF">S06H3_10887</name>
</gene>
<dbReference type="EMBL" id="BARV01005147">
    <property type="protein sequence ID" value="GAI11694.1"/>
    <property type="molecule type" value="Genomic_DNA"/>
</dbReference>
<name>X1MZA5_9ZZZZ</name>
<comment type="caution">
    <text evidence="1">The sequence shown here is derived from an EMBL/GenBank/DDBJ whole genome shotgun (WGS) entry which is preliminary data.</text>
</comment>
<proteinExistence type="predicted"/>
<feature type="non-terminal residue" evidence="1">
    <location>
        <position position="1"/>
    </location>
</feature>
<accession>X1MZA5</accession>
<dbReference type="AlphaFoldDB" id="X1MZA5"/>
<sequence length="30" mass="3627">TNHQVLALSTNYPQFRLTKIFFIVELNYKK</sequence>
<evidence type="ECO:0000313" key="1">
    <source>
        <dbReference type="EMBL" id="GAI11694.1"/>
    </source>
</evidence>